<dbReference type="CDD" id="cd16329">
    <property type="entry name" value="LolA_like"/>
    <property type="match status" value="1"/>
</dbReference>
<dbReference type="Pfam" id="PF07044">
    <property type="entry name" value="DUF1329"/>
    <property type="match status" value="1"/>
</dbReference>
<evidence type="ECO:0000256" key="1">
    <source>
        <dbReference type="SAM" id="SignalP"/>
    </source>
</evidence>
<sequence>MNQHLLSSVILGALISLASGSALAKLDAAEVARLGQDLTPVGAEKAGNASGTIPAWDGGLTTPPAGFDASKGYLDPFANEQPLYTVSKANMGQYADQLSVGHKAMLEKYPDYKMAVYPSHRTAALPQTEYVQIAKEAGIVELAVSGNGMSRYDKTSVPFPIPKTGLEVMWNHLVRYRVGGFIDYPTEMVVQSDGSFTPVRRVRKVVMATALGNPEPNRLFYLWNNVTSPESVAGAQTLIHEPIDQTKESRLAWTYNPGQRRVLRAPEVSYDTPVSTSDGLRTNDSADLYNGAPDKYDWKLVGKKEMLVPYNTYKLADRTLKYKQIIQANHLNQDLMRYEPHRVWVVEATLKPGERHIYAKRVFYIDEDSWGILAVDLYDGRGELWRMQEAHSLQRYDVLSSIQISDVIYDLQARRYLAYGLENEEKLTEFGVKASIKDFSPAALRRSGR</sequence>
<evidence type="ECO:0000313" key="2">
    <source>
        <dbReference type="EMBL" id="ENY78748.1"/>
    </source>
</evidence>
<feature type="signal peptide" evidence="1">
    <location>
        <begin position="1"/>
        <end position="24"/>
    </location>
</feature>
<dbReference type="Proteomes" id="UP000013237">
    <property type="component" value="Unassembled WGS sequence"/>
</dbReference>
<reference evidence="2 3" key="1">
    <citation type="submission" date="2013-02" db="EMBL/GenBank/DDBJ databases">
        <title>Insights into the proteome of triclosan-resistant Pseudomonas putida TRO1, isolated from activated sludge.</title>
        <authorList>
            <person name="Lolas I.B."/>
            <person name="Almeida B."/>
            <person name="Starnawski P.M."/>
            <person name="Soenderkaer M."/>
            <person name="Nielsen K.L."/>
            <person name="Nielsen J.L."/>
        </authorList>
    </citation>
    <scope>NUCLEOTIDE SEQUENCE [LARGE SCALE GENOMIC DNA]</scope>
    <source>
        <strain evidence="2 3">TRO1</strain>
    </source>
</reference>
<dbReference type="InterPro" id="IPR010752">
    <property type="entry name" value="DUF1329"/>
</dbReference>
<dbReference type="Gene3D" id="2.50.20.10">
    <property type="entry name" value="Lipoprotein localisation LolA/LolB/LppX"/>
    <property type="match status" value="1"/>
</dbReference>
<feature type="chain" id="PRO_5042120142" description="DUF1329 domain-containing protein" evidence="1">
    <location>
        <begin position="25"/>
        <end position="449"/>
    </location>
</feature>
<proteinExistence type="predicted"/>
<dbReference type="EMBL" id="APBQ01000046">
    <property type="protein sequence ID" value="ENY78748.1"/>
    <property type="molecule type" value="Genomic_DNA"/>
</dbReference>
<organism evidence="2 3">
    <name type="scientific">Pseudomonas putida TRO1</name>
    <dbReference type="NCBI Taxonomy" id="1227924"/>
    <lineage>
        <taxon>Bacteria</taxon>
        <taxon>Pseudomonadati</taxon>
        <taxon>Pseudomonadota</taxon>
        <taxon>Gammaproteobacteria</taxon>
        <taxon>Pseudomonadales</taxon>
        <taxon>Pseudomonadaceae</taxon>
        <taxon>Pseudomonas</taxon>
    </lineage>
</organism>
<comment type="caution">
    <text evidence="2">The sequence shown here is derived from an EMBL/GenBank/DDBJ whole genome shotgun (WGS) entry which is preliminary data.</text>
</comment>
<protein>
    <recommendedName>
        <fullName evidence="4">DUF1329 domain-containing protein</fullName>
    </recommendedName>
</protein>
<evidence type="ECO:0008006" key="4">
    <source>
        <dbReference type="Google" id="ProtNLM"/>
    </source>
</evidence>
<accession>A0AAD2WCV6</accession>
<evidence type="ECO:0000313" key="3">
    <source>
        <dbReference type="Proteomes" id="UP000013237"/>
    </source>
</evidence>
<keyword evidence="1" id="KW-0732">Signal</keyword>
<name>A0AAD2WCV6_PSEPU</name>
<dbReference type="AlphaFoldDB" id="A0AAD2WCV6"/>
<gene>
    <name evidence="2" type="ORF">C206_05069</name>
</gene>